<dbReference type="OrthoDB" id="2367685at2759"/>
<evidence type="ECO:0000256" key="1">
    <source>
        <dbReference type="SAM" id="MobiDB-lite"/>
    </source>
</evidence>
<feature type="compositionally biased region" description="Polar residues" evidence="1">
    <location>
        <begin position="1"/>
        <end position="20"/>
    </location>
</feature>
<evidence type="ECO:0000313" key="3">
    <source>
        <dbReference type="EMBL" id="KIO26810.1"/>
    </source>
</evidence>
<dbReference type="Proteomes" id="UP000054248">
    <property type="component" value="Unassembled WGS sequence"/>
</dbReference>
<dbReference type="InterPro" id="IPR001202">
    <property type="entry name" value="WW_dom"/>
</dbReference>
<dbReference type="SMART" id="SM00456">
    <property type="entry name" value="WW"/>
    <property type="match status" value="1"/>
</dbReference>
<organism evidence="3 4">
    <name type="scientific">Tulasnella calospora MUT 4182</name>
    <dbReference type="NCBI Taxonomy" id="1051891"/>
    <lineage>
        <taxon>Eukaryota</taxon>
        <taxon>Fungi</taxon>
        <taxon>Dikarya</taxon>
        <taxon>Basidiomycota</taxon>
        <taxon>Agaricomycotina</taxon>
        <taxon>Agaricomycetes</taxon>
        <taxon>Cantharellales</taxon>
        <taxon>Tulasnellaceae</taxon>
        <taxon>Tulasnella</taxon>
    </lineage>
</organism>
<gene>
    <name evidence="3" type="ORF">M407DRAFT_243553</name>
</gene>
<protein>
    <recommendedName>
        <fullName evidence="2">WW domain-containing protein</fullName>
    </recommendedName>
</protein>
<reference evidence="4" key="2">
    <citation type="submission" date="2015-01" db="EMBL/GenBank/DDBJ databases">
        <title>Evolutionary Origins and Diversification of the Mycorrhizal Mutualists.</title>
        <authorList>
            <consortium name="DOE Joint Genome Institute"/>
            <consortium name="Mycorrhizal Genomics Consortium"/>
            <person name="Kohler A."/>
            <person name="Kuo A."/>
            <person name="Nagy L.G."/>
            <person name="Floudas D."/>
            <person name="Copeland A."/>
            <person name="Barry K.W."/>
            <person name="Cichocki N."/>
            <person name="Veneault-Fourrey C."/>
            <person name="LaButti K."/>
            <person name="Lindquist E.A."/>
            <person name="Lipzen A."/>
            <person name="Lundell T."/>
            <person name="Morin E."/>
            <person name="Murat C."/>
            <person name="Riley R."/>
            <person name="Ohm R."/>
            <person name="Sun H."/>
            <person name="Tunlid A."/>
            <person name="Henrissat B."/>
            <person name="Grigoriev I.V."/>
            <person name="Hibbett D.S."/>
            <person name="Martin F."/>
        </authorList>
    </citation>
    <scope>NUCLEOTIDE SEQUENCE [LARGE SCALE GENOMIC DNA]</scope>
    <source>
        <strain evidence="4">MUT 4182</strain>
    </source>
</reference>
<name>A0A0C3Q9R2_9AGAM</name>
<accession>A0A0C3Q9R2</accession>
<dbReference type="SUPFAM" id="SSF51045">
    <property type="entry name" value="WW domain"/>
    <property type="match status" value="1"/>
</dbReference>
<evidence type="ECO:0000313" key="4">
    <source>
        <dbReference type="Proteomes" id="UP000054248"/>
    </source>
</evidence>
<keyword evidence="4" id="KW-1185">Reference proteome</keyword>
<proteinExistence type="predicted"/>
<sequence>MLSSPTGKATLPTYSESQALAGSADVHHPTNVDEIEEEEDLRPLPSGWIRQWDSRTENYFYVDTTANPPLSVWEHPEDLIEEQHNPPVASSSRPIQKPEVEARATWQDAHRTATPNQHTSLLDRPAFTFPARRRKCYGPIGLLVRLIFDHYSGSGSGHPSTSRVYAPPAYPVTRCGQRRAERRARRLERRDQIRAWSAAKWPSERPKDGSGFQKRGGCSRSRC</sequence>
<dbReference type="AlphaFoldDB" id="A0A0C3Q9R2"/>
<evidence type="ECO:0000259" key="2">
    <source>
        <dbReference type="SMART" id="SM00456"/>
    </source>
</evidence>
<reference evidence="3 4" key="1">
    <citation type="submission" date="2014-04" db="EMBL/GenBank/DDBJ databases">
        <authorList>
            <consortium name="DOE Joint Genome Institute"/>
            <person name="Kuo A."/>
            <person name="Girlanda M."/>
            <person name="Perotto S."/>
            <person name="Kohler A."/>
            <person name="Nagy L.G."/>
            <person name="Floudas D."/>
            <person name="Copeland A."/>
            <person name="Barry K.W."/>
            <person name="Cichocki N."/>
            <person name="Veneault-Fourrey C."/>
            <person name="LaButti K."/>
            <person name="Lindquist E.A."/>
            <person name="Lipzen A."/>
            <person name="Lundell T."/>
            <person name="Morin E."/>
            <person name="Murat C."/>
            <person name="Sun H."/>
            <person name="Tunlid A."/>
            <person name="Henrissat B."/>
            <person name="Grigoriev I.V."/>
            <person name="Hibbett D.S."/>
            <person name="Martin F."/>
            <person name="Nordberg H.P."/>
            <person name="Cantor M.N."/>
            <person name="Hua S.X."/>
        </authorList>
    </citation>
    <scope>NUCLEOTIDE SEQUENCE [LARGE SCALE GENOMIC DNA]</scope>
    <source>
        <strain evidence="3 4">MUT 4182</strain>
    </source>
</reference>
<feature type="domain" description="WW" evidence="2">
    <location>
        <begin position="43"/>
        <end position="78"/>
    </location>
</feature>
<dbReference type="HOGENOM" id="CLU_1230700_0_0_1"/>
<feature type="region of interest" description="Disordered" evidence="1">
    <location>
        <begin position="198"/>
        <end position="223"/>
    </location>
</feature>
<dbReference type="STRING" id="1051891.A0A0C3Q9R2"/>
<dbReference type="EMBL" id="KN823018">
    <property type="protein sequence ID" value="KIO26810.1"/>
    <property type="molecule type" value="Genomic_DNA"/>
</dbReference>
<dbReference type="InterPro" id="IPR036020">
    <property type="entry name" value="WW_dom_sf"/>
</dbReference>
<feature type="region of interest" description="Disordered" evidence="1">
    <location>
        <begin position="1"/>
        <end position="40"/>
    </location>
</feature>
<dbReference type="Gene3D" id="2.20.70.10">
    <property type="match status" value="1"/>
</dbReference>